<dbReference type="AlphaFoldDB" id="A0A7X1B763"/>
<gene>
    <name evidence="2" type="ORF">H5P27_12665</name>
</gene>
<evidence type="ECO:0000313" key="2">
    <source>
        <dbReference type="EMBL" id="MBC2606897.1"/>
    </source>
</evidence>
<accession>A0A7X1B763</accession>
<evidence type="ECO:0000259" key="1">
    <source>
        <dbReference type="Pfam" id="PF00501"/>
    </source>
</evidence>
<dbReference type="Pfam" id="PF23562">
    <property type="entry name" value="AMP-binding_C_3"/>
    <property type="match status" value="1"/>
</dbReference>
<dbReference type="Pfam" id="PF00501">
    <property type="entry name" value="AMP-binding"/>
    <property type="match status" value="1"/>
</dbReference>
<dbReference type="SUPFAM" id="SSF56801">
    <property type="entry name" value="Acetyl-CoA synthetase-like"/>
    <property type="match status" value="1"/>
</dbReference>
<dbReference type="Gene3D" id="3.30.300.30">
    <property type="match status" value="1"/>
</dbReference>
<reference evidence="2 3" key="1">
    <citation type="submission" date="2020-07" db="EMBL/GenBank/DDBJ databases">
        <authorList>
            <person name="Feng X."/>
        </authorList>
    </citation>
    <scope>NUCLEOTIDE SEQUENCE [LARGE SCALE GENOMIC DNA]</scope>
    <source>
        <strain evidence="2 3">JCM23202</strain>
    </source>
</reference>
<evidence type="ECO:0000313" key="3">
    <source>
        <dbReference type="Proteomes" id="UP000526501"/>
    </source>
</evidence>
<organism evidence="2 3">
    <name type="scientific">Pelagicoccus albus</name>
    <dbReference type="NCBI Taxonomy" id="415222"/>
    <lineage>
        <taxon>Bacteria</taxon>
        <taxon>Pseudomonadati</taxon>
        <taxon>Verrucomicrobiota</taxon>
        <taxon>Opitutia</taxon>
        <taxon>Puniceicoccales</taxon>
        <taxon>Pelagicoccaceae</taxon>
        <taxon>Pelagicoccus</taxon>
    </lineage>
</organism>
<protein>
    <submittedName>
        <fullName evidence="2">AMP-binding protein</fullName>
    </submittedName>
</protein>
<dbReference type="PANTHER" id="PTHR43813:SF1">
    <property type="entry name" value="ACYL-ACTIVATING ENZYME 16, CHLOROPLASTIC-RELATED"/>
    <property type="match status" value="1"/>
</dbReference>
<dbReference type="RefSeq" id="WP_185660767.1">
    <property type="nucleotide sequence ID" value="NZ_CAWPOO010000012.1"/>
</dbReference>
<feature type="domain" description="AMP-dependent synthetase/ligase" evidence="1">
    <location>
        <begin position="18"/>
        <end position="468"/>
    </location>
</feature>
<dbReference type="Proteomes" id="UP000526501">
    <property type="component" value="Unassembled WGS sequence"/>
</dbReference>
<dbReference type="InterPro" id="IPR042099">
    <property type="entry name" value="ANL_N_sf"/>
</dbReference>
<proteinExistence type="predicted"/>
<dbReference type="InterPro" id="IPR020845">
    <property type="entry name" value="AMP-binding_CS"/>
</dbReference>
<dbReference type="Gene3D" id="3.40.50.12780">
    <property type="entry name" value="N-terminal domain of ligase-like"/>
    <property type="match status" value="2"/>
</dbReference>
<dbReference type="EMBL" id="JACHVC010000012">
    <property type="protein sequence ID" value="MBC2606897.1"/>
    <property type="molecule type" value="Genomic_DNA"/>
</dbReference>
<dbReference type="InterPro" id="IPR000873">
    <property type="entry name" value="AMP-dep_synth/lig_dom"/>
</dbReference>
<dbReference type="InterPro" id="IPR052987">
    <property type="entry name" value="Chloroplast_AMP-bd_Enzymes"/>
</dbReference>
<comment type="caution">
    <text evidence="2">The sequence shown here is derived from an EMBL/GenBank/DDBJ whole genome shotgun (WGS) entry which is preliminary data.</text>
</comment>
<dbReference type="PROSITE" id="PS00455">
    <property type="entry name" value="AMP_BINDING"/>
    <property type="match status" value="1"/>
</dbReference>
<name>A0A7X1B763_9BACT</name>
<dbReference type="InterPro" id="IPR045851">
    <property type="entry name" value="AMP-bd_C_sf"/>
</dbReference>
<dbReference type="PANTHER" id="PTHR43813">
    <property type="entry name" value="ACYL-ACTIVATING ENZYME 16, CHLOROPLASTIC-RELATED"/>
    <property type="match status" value="1"/>
</dbReference>
<sequence>MKFKGVVADNLAEIYRLAADRYEDLPAFAARLRKGEFKPVSYRDLYDFGLYLGSALIELGVKSRDHVGLLSDNRVEWNIADYAILMCGAADVPRGTDVTNQEIEYILRHSDSKLVFVENAKLLERVIRIMPKLDRVEHLVLMDPDAKTPKGVLSLYELVERGKVLRAEGNREIEERMANIQPDDLFTLIYTSGTTGTPKGVQLTHANMASQVRNLPFPLEPDDRMLSILPIWHSYERIFHMIAISNGCCTYFTSLRTIADDLKAVKPTIMASAPRLWENLYLRIMKNVREAHWIRRGLFKAAYFSSRMVKGSVFFFQGKELDLHGRGFGERVVKGLLGGIKILFFTPLYIALNSVVLENLRQVVGGSFKGTVSGGGALQPHVDEFFNYIGVPVQEGYGLTETSPVAAVRTIPKLVIGSVGPLYPETELRIVDLNNGEILYPNSSLKGDGRGLKGEIHLKGPQVMKGYYKDQESTDRVLRDGWFNTGDIGIYTYNDCLKIVGRSKDTIVLLNGENLEPIPIEAQLCESPLVDQCMVVGQDRKHLGALIVPSLDGFASEGIKAADLEELSARKEVAQMIRAEAKRLISDENGFKKYEHIHDLRLLRKPFEVGEEMTNTFKIKRHVVDEKYADLIDQIFAG</sequence>
<keyword evidence="3" id="KW-1185">Reference proteome</keyword>